<sequence length="895" mass="102272">MTVTYLAKTKNFEETTLYINLKTQVAGMTPESGEAFDDVLVLKDKTNHTFNFGWFDLPAFSSGAHYTITVDGQKFSIKTSTLAWIQWCDAVINVESNKNMKIVFQNLLTLFAFLKQENINTVTAQSLSAFLEIMLTHSVNEKGLSKRMGVNGVALFRSFDPHNIAICCKSLGMQSELIQAISNKKLIRSLNELLLSHADMSYADYSEGASFNFLTLDIGQHYINHLNELFNEQFFRSYAVAQVMNQKSYILGGYVDSHHNLKLIRAAFLGTHSEEQKRMISANQKAFNEINKRVALTYESHYMFAVKQFALFSDSSLETLIGRLGLASNEENKSFVKSLLSIGLAHSSISEQQLIDDFTDSLNYLADCSKLSINKFEVEKKNLTEEIVKRTVIVRPDTNISSIAMFDTTIGRFGFTNIMALLGWRESEYTFPETAIHLSRNHDVLDQVRYPIRFQVKWKVPKTAGETKINREITINSYILLKQLQALHCSNDTQAMLFKSDIGSQDIDIGVKANVASIAGWQHFTDNYIYFVELDMLDKLQVKVAEDILTMSERATLLELIERYPPSSKTQNLRDVMRKVRADLPKLIAAGIINSNNGHTGTFLINAYCNKTMSHDVRVVWDERLSHEQKEYLGGLAPNEKIDRGSLNDIFNTIKSDCAYPTPHAFRHIWAECVYRRYSGDVGWLIRTNFKHFGGQFFRRYLREKHMQTSEELAKRRVISSILTSHLHAMKSDRSRDFGGKMDVYLRRILKQTKVVTSEQYGHALREFAHLEIEDIKANPWGFCMLKSRNKHRAKCAEEGIPQRDKAGVEFCIGCTNHLVEQEHVAFIIINIANHVTALKQPMPLIFKAESQRIVKETIKTLRQLDKNNKAKRNERYIEDMQSALNISNEMEAIA</sequence>
<dbReference type="EMBL" id="BAEO01000027">
    <property type="protein sequence ID" value="GAC19020.1"/>
    <property type="molecule type" value="Genomic_DNA"/>
</dbReference>
<dbReference type="STRING" id="493475.GARC_2053"/>
<proteinExistence type="predicted"/>
<organism evidence="1 2">
    <name type="scientific">Paraglaciecola arctica BSs20135</name>
    <dbReference type="NCBI Taxonomy" id="493475"/>
    <lineage>
        <taxon>Bacteria</taxon>
        <taxon>Pseudomonadati</taxon>
        <taxon>Pseudomonadota</taxon>
        <taxon>Gammaproteobacteria</taxon>
        <taxon>Alteromonadales</taxon>
        <taxon>Alteromonadaceae</taxon>
        <taxon>Paraglaciecola</taxon>
    </lineage>
</organism>
<dbReference type="eggNOG" id="ENOG502ZAVW">
    <property type="taxonomic scope" value="Bacteria"/>
</dbReference>
<protein>
    <submittedName>
        <fullName evidence="1">Uncharacterized protein</fullName>
    </submittedName>
</protein>
<dbReference type="Proteomes" id="UP000006327">
    <property type="component" value="Unassembled WGS sequence"/>
</dbReference>
<dbReference type="RefSeq" id="WP_007619388.1">
    <property type="nucleotide sequence ID" value="NZ_BAEO01000027.1"/>
</dbReference>
<name>K6Z6F1_9ALTE</name>
<dbReference type="OrthoDB" id="5837042at2"/>
<reference evidence="1 2" key="1">
    <citation type="journal article" date="2017" name="Antonie Van Leeuwenhoek">
        <title>Rhizobium rhizosphaerae sp. nov., a novel species isolated from rice rhizosphere.</title>
        <authorList>
            <person name="Zhao J.J."/>
            <person name="Zhang J."/>
            <person name="Zhang R.J."/>
            <person name="Zhang C.W."/>
            <person name="Yin H.Q."/>
            <person name="Zhang X.X."/>
        </authorList>
    </citation>
    <scope>NUCLEOTIDE SEQUENCE [LARGE SCALE GENOMIC DNA]</scope>
    <source>
        <strain evidence="1 2">BSs20135</strain>
    </source>
</reference>
<keyword evidence="2" id="KW-1185">Reference proteome</keyword>
<dbReference type="AlphaFoldDB" id="K6Z6F1"/>
<gene>
    <name evidence="1" type="ORF">GARC_2053</name>
</gene>
<comment type="caution">
    <text evidence="1">The sequence shown here is derived from an EMBL/GenBank/DDBJ whole genome shotgun (WGS) entry which is preliminary data.</text>
</comment>
<accession>K6Z6F1</accession>
<evidence type="ECO:0000313" key="2">
    <source>
        <dbReference type="Proteomes" id="UP000006327"/>
    </source>
</evidence>
<evidence type="ECO:0000313" key="1">
    <source>
        <dbReference type="EMBL" id="GAC19020.1"/>
    </source>
</evidence>